<feature type="transmembrane region" description="Helical" evidence="6">
    <location>
        <begin position="276"/>
        <end position="294"/>
    </location>
</feature>
<dbReference type="InterPro" id="IPR011701">
    <property type="entry name" value="MFS"/>
</dbReference>
<evidence type="ECO:0000313" key="9">
    <source>
        <dbReference type="Proteomes" id="UP001549313"/>
    </source>
</evidence>
<evidence type="ECO:0000256" key="3">
    <source>
        <dbReference type="ARBA" id="ARBA00022692"/>
    </source>
</evidence>
<dbReference type="InterPro" id="IPR036259">
    <property type="entry name" value="MFS_trans_sf"/>
</dbReference>
<feature type="transmembrane region" description="Helical" evidence="6">
    <location>
        <begin position="249"/>
        <end position="269"/>
    </location>
</feature>
<feature type="transmembrane region" description="Helical" evidence="6">
    <location>
        <begin position="339"/>
        <end position="357"/>
    </location>
</feature>
<comment type="caution">
    <text evidence="8">The sequence shown here is derived from an EMBL/GenBank/DDBJ whole genome shotgun (WGS) entry which is preliminary data.</text>
</comment>
<evidence type="ECO:0000256" key="5">
    <source>
        <dbReference type="ARBA" id="ARBA00023136"/>
    </source>
</evidence>
<dbReference type="InterPro" id="IPR020846">
    <property type="entry name" value="MFS_dom"/>
</dbReference>
<organism evidence="8 9">
    <name type="scientific">Brevundimonas faecalis</name>
    <dbReference type="NCBI Taxonomy" id="947378"/>
    <lineage>
        <taxon>Bacteria</taxon>
        <taxon>Pseudomonadati</taxon>
        <taxon>Pseudomonadota</taxon>
        <taxon>Alphaproteobacteria</taxon>
        <taxon>Caulobacterales</taxon>
        <taxon>Caulobacteraceae</taxon>
        <taxon>Brevundimonas</taxon>
    </lineage>
</organism>
<dbReference type="InterPro" id="IPR050189">
    <property type="entry name" value="MFS_Efflux_Transporters"/>
</dbReference>
<name>A0ABV2R7E8_9CAUL</name>
<keyword evidence="3 6" id="KW-0812">Transmembrane</keyword>
<keyword evidence="5 6" id="KW-0472">Membrane</keyword>
<proteinExistence type="predicted"/>
<dbReference type="SUPFAM" id="SSF103473">
    <property type="entry name" value="MFS general substrate transporter"/>
    <property type="match status" value="1"/>
</dbReference>
<evidence type="ECO:0000256" key="4">
    <source>
        <dbReference type="ARBA" id="ARBA00022989"/>
    </source>
</evidence>
<dbReference type="PROSITE" id="PS50850">
    <property type="entry name" value="MFS"/>
    <property type="match status" value="1"/>
</dbReference>
<gene>
    <name evidence="8" type="ORF">ABIE19_000413</name>
</gene>
<feature type="transmembrane region" description="Helical" evidence="6">
    <location>
        <begin position="168"/>
        <end position="190"/>
    </location>
</feature>
<keyword evidence="4 6" id="KW-1133">Transmembrane helix</keyword>
<feature type="transmembrane region" description="Helical" evidence="6">
    <location>
        <begin position="363"/>
        <end position="381"/>
    </location>
</feature>
<sequence>MGLVPSPSSDRLPVLGLLALAAAGFLTILTEALPAGLLFQMSADLAVSEAMAGQLITAYALGSLLAAVPLTAVTRGWRRRGLLMSAVGGFLLVNAVTALSSSYLLTLAARFVAGVFAGLVWALLAGYAARMAPDRLQGRAIALAMIGTPLALTIGIPAGALIGGLIGWRWVFLATSGLSILLIGWIAWRVPDFAGETEAKRGSLVAVASLPGLKSVLAAMFGFVLAHNILYTYIAPILERAELGERVDATLLLFGAAAIVGIAFVGVRIDAHLRTLTLGSMGLFLVAAVMAAAFGQTAWAVLLAVALWGLAFGGAASLFQTASARIAGEAADVAQSMIVTVWNLAIAGGGLLGGLMLQHGGAASLSWNCALLLGAVGLVAWKGRCGFAPAVAGEKPQGV</sequence>
<dbReference type="PANTHER" id="PTHR43124:SF3">
    <property type="entry name" value="CHLORAMPHENICOL EFFLUX PUMP RV0191"/>
    <property type="match status" value="1"/>
</dbReference>
<feature type="transmembrane region" description="Helical" evidence="6">
    <location>
        <begin position="300"/>
        <end position="319"/>
    </location>
</feature>
<protein>
    <submittedName>
        <fullName evidence="8">MFS family arabinose efflux permease</fullName>
    </submittedName>
</protein>
<keyword evidence="2" id="KW-1003">Cell membrane</keyword>
<feature type="transmembrane region" description="Helical" evidence="6">
    <location>
        <begin position="50"/>
        <end position="70"/>
    </location>
</feature>
<dbReference type="Pfam" id="PF07690">
    <property type="entry name" value="MFS_1"/>
    <property type="match status" value="1"/>
</dbReference>
<comment type="subcellular location">
    <subcellularLocation>
        <location evidence="1">Cell membrane</location>
        <topology evidence="1">Multi-pass membrane protein</topology>
    </subcellularLocation>
</comment>
<dbReference type="Gene3D" id="1.20.1250.20">
    <property type="entry name" value="MFS general substrate transporter like domains"/>
    <property type="match status" value="1"/>
</dbReference>
<feature type="transmembrane region" description="Helical" evidence="6">
    <location>
        <begin position="141"/>
        <end position="162"/>
    </location>
</feature>
<feature type="transmembrane region" description="Helical" evidence="6">
    <location>
        <begin position="111"/>
        <end position="129"/>
    </location>
</feature>
<feature type="transmembrane region" description="Helical" evidence="6">
    <location>
        <begin position="82"/>
        <end position="105"/>
    </location>
</feature>
<dbReference type="RefSeq" id="WP_354087449.1">
    <property type="nucleotide sequence ID" value="NZ_JBEPTF010000001.1"/>
</dbReference>
<dbReference type="CDD" id="cd17324">
    <property type="entry name" value="MFS_NepI_like"/>
    <property type="match status" value="1"/>
</dbReference>
<keyword evidence="9" id="KW-1185">Reference proteome</keyword>
<dbReference type="Proteomes" id="UP001549313">
    <property type="component" value="Unassembled WGS sequence"/>
</dbReference>
<accession>A0ABV2R7E8</accession>
<dbReference type="EMBL" id="JBEPTF010000001">
    <property type="protein sequence ID" value="MET4682504.1"/>
    <property type="molecule type" value="Genomic_DNA"/>
</dbReference>
<feature type="domain" description="Major facilitator superfamily (MFS) profile" evidence="7">
    <location>
        <begin position="16"/>
        <end position="399"/>
    </location>
</feature>
<evidence type="ECO:0000256" key="1">
    <source>
        <dbReference type="ARBA" id="ARBA00004651"/>
    </source>
</evidence>
<evidence type="ECO:0000313" key="8">
    <source>
        <dbReference type="EMBL" id="MET4682504.1"/>
    </source>
</evidence>
<dbReference type="PANTHER" id="PTHR43124">
    <property type="entry name" value="PURINE EFFLUX PUMP PBUE"/>
    <property type="match status" value="1"/>
</dbReference>
<evidence type="ECO:0000256" key="6">
    <source>
        <dbReference type="SAM" id="Phobius"/>
    </source>
</evidence>
<feature type="transmembrane region" description="Helical" evidence="6">
    <location>
        <begin position="12"/>
        <end position="30"/>
    </location>
</feature>
<feature type="transmembrane region" description="Helical" evidence="6">
    <location>
        <begin position="202"/>
        <end position="229"/>
    </location>
</feature>
<reference evidence="8 9" key="1">
    <citation type="submission" date="2024-06" db="EMBL/GenBank/DDBJ databases">
        <title>Sorghum-associated microbial communities from plants grown in Nebraska, USA.</title>
        <authorList>
            <person name="Schachtman D."/>
        </authorList>
    </citation>
    <scope>NUCLEOTIDE SEQUENCE [LARGE SCALE GENOMIC DNA]</scope>
    <source>
        <strain evidence="8 9">2814</strain>
    </source>
</reference>
<evidence type="ECO:0000256" key="2">
    <source>
        <dbReference type="ARBA" id="ARBA00022475"/>
    </source>
</evidence>
<evidence type="ECO:0000259" key="7">
    <source>
        <dbReference type="PROSITE" id="PS50850"/>
    </source>
</evidence>